<organism evidence="2 3">
    <name type="scientific">Streptacidiphilus pinicola</name>
    <dbReference type="NCBI Taxonomy" id="2219663"/>
    <lineage>
        <taxon>Bacteria</taxon>
        <taxon>Bacillati</taxon>
        <taxon>Actinomycetota</taxon>
        <taxon>Actinomycetes</taxon>
        <taxon>Kitasatosporales</taxon>
        <taxon>Streptomycetaceae</taxon>
        <taxon>Streptacidiphilus</taxon>
    </lineage>
</organism>
<dbReference type="InterPro" id="IPR027417">
    <property type="entry name" value="P-loop_NTPase"/>
</dbReference>
<dbReference type="OrthoDB" id="892215at2"/>
<dbReference type="SUPFAM" id="SSF52540">
    <property type="entry name" value="P-loop containing nucleoside triphosphate hydrolases"/>
    <property type="match status" value="1"/>
</dbReference>
<dbReference type="InterPro" id="IPR025669">
    <property type="entry name" value="AAA_dom"/>
</dbReference>
<sequence>MGGAQVMRVITVANQKGGVGKTTTTVNMAAGLALMGKRVLIVDLDPQAQAGTAVGVNLPISESGRSLGWALQARLQGIELDLNDLIFDRSHLMGEFQEYGGALHLLACNEGSMSTAQNLVGAEGYKATPILRRMLATVADQYDYAIVDVPPAINALAAVGWAAGDWIVTLCYPEYATVKGAVTLAGSVKFVSKNTEGECNPQYLGVILNKTSPPSKWKEQEIEVRSGVVDAGLLPFVADIRTSEFISKAYGMGIPAVLTHTNHAPGQQYAALLQEMLVRMDSAVDQWRIAPAPAPATEEIGV</sequence>
<comment type="caution">
    <text evidence="2">The sequence shown here is derived from an EMBL/GenBank/DDBJ whole genome shotgun (WGS) entry which is preliminary data.</text>
</comment>
<dbReference type="CDD" id="cd02042">
    <property type="entry name" value="ParAB_family"/>
    <property type="match status" value="1"/>
</dbReference>
<dbReference type="PANTHER" id="PTHR13696:SF52">
    <property type="entry name" value="PARA FAMILY PROTEIN CT_582"/>
    <property type="match status" value="1"/>
</dbReference>
<evidence type="ECO:0000259" key="1">
    <source>
        <dbReference type="Pfam" id="PF13614"/>
    </source>
</evidence>
<dbReference type="Proteomes" id="UP000248889">
    <property type="component" value="Unassembled WGS sequence"/>
</dbReference>
<gene>
    <name evidence="2" type="ORF">DN069_13670</name>
</gene>
<keyword evidence="3" id="KW-1185">Reference proteome</keyword>
<dbReference type="Pfam" id="PF13614">
    <property type="entry name" value="AAA_31"/>
    <property type="match status" value="1"/>
</dbReference>
<accession>A0A2X0IK33</accession>
<dbReference type="EMBL" id="QKYN01000053">
    <property type="protein sequence ID" value="RAG85007.1"/>
    <property type="molecule type" value="Genomic_DNA"/>
</dbReference>
<dbReference type="PANTHER" id="PTHR13696">
    <property type="entry name" value="P-LOOP CONTAINING NUCLEOSIDE TRIPHOSPHATE HYDROLASE"/>
    <property type="match status" value="1"/>
</dbReference>
<dbReference type="InterPro" id="IPR050678">
    <property type="entry name" value="DNA_Partitioning_ATPase"/>
</dbReference>
<feature type="domain" description="AAA" evidence="1">
    <location>
        <begin position="7"/>
        <end position="195"/>
    </location>
</feature>
<proteinExistence type="predicted"/>
<evidence type="ECO:0000313" key="2">
    <source>
        <dbReference type="EMBL" id="RAG85007.1"/>
    </source>
</evidence>
<evidence type="ECO:0000313" key="3">
    <source>
        <dbReference type="Proteomes" id="UP000248889"/>
    </source>
</evidence>
<reference evidence="2 3" key="1">
    <citation type="submission" date="2018-06" db="EMBL/GenBank/DDBJ databases">
        <title>Streptacidiphilus pinicola sp. nov., isolated from pine grove soil.</title>
        <authorList>
            <person name="Roh S.G."/>
            <person name="Park S."/>
            <person name="Kim M.-K."/>
            <person name="Yun B.-R."/>
            <person name="Park J."/>
            <person name="Kim M.J."/>
            <person name="Kim Y.S."/>
            <person name="Kim S.B."/>
        </authorList>
    </citation>
    <scope>NUCLEOTIDE SEQUENCE [LARGE SCALE GENOMIC DNA]</scope>
    <source>
        <strain evidence="2 3">MMS16-CNU450</strain>
    </source>
</reference>
<name>A0A2X0IK33_9ACTN</name>
<dbReference type="Gene3D" id="3.40.50.300">
    <property type="entry name" value="P-loop containing nucleotide triphosphate hydrolases"/>
    <property type="match status" value="1"/>
</dbReference>
<dbReference type="AlphaFoldDB" id="A0A2X0IK33"/>
<protein>
    <submittedName>
        <fullName evidence="2">ParA family protein</fullName>
    </submittedName>
</protein>